<name>A0ABW5FX32_9PSEU</name>
<proteinExistence type="predicted"/>
<dbReference type="EMBL" id="JBHUKR010000011">
    <property type="protein sequence ID" value="MFD2419067.1"/>
    <property type="molecule type" value="Genomic_DNA"/>
</dbReference>
<dbReference type="Pfam" id="PF01266">
    <property type="entry name" value="DAO"/>
    <property type="match status" value="1"/>
</dbReference>
<gene>
    <name evidence="2" type="ORF">ACFSXZ_22300</name>
</gene>
<feature type="domain" description="FAD dependent oxidoreductase" evidence="1">
    <location>
        <begin position="5"/>
        <end position="435"/>
    </location>
</feature>
<evidence type="ECO:0000313" key="3">
    <source>
        <dbReference type="Proteomes" id="UP001597417"/>
    </source>
</evidence>
<protein>
    <submittedName>
        <fullName evidence="2">NAD(P)/FAD-dependent oxidoreductase</fullName>
        <ecNumber evidence="2">1.-.-.-</ecNumber>
    </submittedName>
</protein>
<keyword evidence="2" id="KW-0560">Oxidoreductase</keyword>
<dbReference type="Proteomes" id="UP001597417">
    <property type="component" value="Unassembled WGS sequence"/>
</dbReference>
<dbReference type="SUPFAM" id="SSF51905">
    <property type="entry name" value="FAD/NAD(P)-binding domain"/>
    <property type="match status" value="1"/>
</dbReference>
<dbReference type="InterPro" id="IPR006076">
    <property type="entry name" value="FAD-dep_OxRdtase"/>
</dbReference>
<sequence length="463" mass="50724">METVTLVGAGIVNLITALELVRHGYEVTVCDRAPDPRSDADWTAYGCTRGGGDGRMFTLTEADSYHNRSWNPDGTSNRLLERPVSDHGWLVAKPGSLTGPELRWAADFHRIPPGLAEIYNDDIFEVNRTAGDRWRELVSDEPRLFSDDTGYADGILRLYTESEYFQWHLRRNNRVGATRRVLSPGEIAQDYPALSAACADGTIAGGIEVVGFTVNIHRFVARLVDSLETAGVRFRWRTEITAIRWASGVVDGLDTAGGETVQSHGYVLSPGAYGDELLKGTQSHHRIQGMLGVWFTVPNVEPQLARSLKIARKGHRAEETNVTLAKDADGRPVLVCGSGYGWTGLNPGNIDSTELDVLFDSLEDTLRRFFPEAHAAARAAGTLDASRQLCVRPWTASCLGVFERIATADGGSLIVTGGHNTGGFAQSPVVAEAVVAAFQRRPHMMHERYDPRRYEGSASLRMT</sequence>
<dbReference type="Gene3D" id="3.50.50.60">
    <property type="entry name" value="FAD/NAD(P)-binding domain"/>
    <property type="match status" value="2"/>
</dbReference>
<dbReference type="GO" id="GO:0016491">
    <property type="term" value="F:oxidoreductase activity"/>
    <property type="evidence" value="ECO:0007669"/>
    <property type="project" value="UniProtKB-KW"/>
</dbReference>
<dbReference type="PANTHER" id="PTHR13847">
    <property type="entry name" value="SARCOSINE DEHYDROGENASE-RELATED"/>
    <property type="match status" value="1"/>
</dbReference>
<accession>A0ABW5FX32</accession>
<comment type="caution">
    <text evidence="2">The sequence shown here is derived from an EMBL/GenBank/DDBJ whole genome shotgun (WGS) entry which is preliminary data.</text>
</comment>
<dbReference type="RefSeq" id="WP_378267085.1">
    <property type="nucleotide sequence ID" value="NZ_JBHUKR010000011.1"/>
</dbReference>
<reference evidence="3" key="1">
    <citation type="journal article" date="2019" name="Int. J. Syst. Evol. Microbiol.">
        <title>The Global Catalogue of Microorganisms (GCM) 10K type strain sequencing project: providing services to taxonomists for standard genome sequencing and annotation.</title>
        <authorList>
            <consortium name="The Broad Institute Genomics Platform"/>
            <consortium name="The Broad Institute Genome Sequencing Center for Infectious Disease"/>
            <person name="Wu L."/>
            <person name="Ma J."/>
        </authorList>
    </citation>
    <scope>NUCLEOTIDE SEQUENCE [LARGE SCALE GENOMIC DNA]</scope>
    <source>
        <strain evidence="3">CGMCC 4.7645</strain>
    </source>
</reference>
<dbReference type="EC" id="1.-.-.-" evidence="2"/>
<organism evidence="2 3">
    <name type="scientific">Amycolatopsis pigmentata</name>
    <dbReference type="NCBI Taxonomy" id="450801"/>
    <lineage>
        <taxon>Bacteria</taxon>
        <taxon>Bacillati</taxon>
        <taxon>Actinomycetota</taxon>
        <taxon>Actinomycetes</taxon>
        <taxon>Pseudonocardiales</taxon>
        <taxon>Pseudonocardiaceae</taxon>
        <taxon>Amycolatopsis</taxon>
    </lineage>
</organism>
<evidence type="ECO:0000313" key="2">
    <source>
        <dbReference type="EMBL" id="MFD2419067.1"/>
    </source>
</evidence>
<evidence type="ECO:0000259" key="1">
    <source>
        <dbReference type="Pfam" id="PF01266"/>
    </source>
</evidence>
<dbReference type="InterPro" id="IPR036188">
    <property type="entry name" value="FAD/NAD-bd_sf"/>
</dbReference>
<dbReference type="Gene3D" id="3.30.9.10">
    <property type="entry name" value="D-Amino Acid Oxidase, subunit A, domain 2"/>
    <property type="match status" value="1"/>
</dbReference>
<keyword evidence="3" id="KW-1185">Reference proteome</keyword>